<proteinExistence type="predicted"/>
<feature type="non-terminal residue" evidence="1">
    <location>
        <position position="113"/>
    </location>
</feature>
<evidence type="ECO:0000313" key="1">
    <source>
        <dbReference type="EMBL" id="GAH96647.1"/>
    </source>
</evidence>
<sequence>LFDDKTQDTYRKRWTEAITTIVPRVLERGNQFNYDHVLPMCFYTQEMLDILHKIPIHDNNSQVDGSHSQRITCCGDVQMGLILPNFDIYFCNQTRIKLGSILDINGEPKYLED</sequence>
<organism evidence="1">
    <name type="scientific">marine sediment metagenome</name>
    <dbReference type="NCBI Taxonomy" id="412755"/>
    <lineage>
        <taxon>unclassified sequences</taxon>
        <taxon>metagenomes</taxon>
        <taxon>ecological metagenomes</taxon>
    </lineage>
</organism>
<gene>
    <name evidence="1" type="ORF">S03H2_70762</name>
</gene>
<dbReference type="AlphaFoldDB" id="X1JRF1"/>
<comment type="caution">
    <text evidence="1">The sequence shown here is derived from an EMBL/GenBank/DDBJ whole genome shotgun (WGS) entry which is preliminary data.</text>
</comment>
<protein>
    <submittedName>
        <fullName evidence="1">Uncharacterized protein</fullName>
    </submittedName>
</protein>
<name>X1JRF1_9ZZZZ</name>
<feature type="non-terminal residue" evidence="1">
    <location>
        <position position="1"/>
    </location>
</feature>
<accession>X1JRF1</accession>
<dbReference type="EMBL" id="BARU01047127">
    <property type="protein sequence ID" value="GAH96647.1"/>
    <property type="molecule type" value="Genomic_DNA"/>
</dbReference>
<reference evidence="1" key="1">
    <citation type="journal article" date="2014" name="Front. Microbiol.">
        <title>High frequency of phylogenetically diverse reductive dehalogenase-homologous genes in deep subseafloor sedimentary metagenomes.</title>
        <authorList>
            <person name="Kawai M."/>
            <person name="Futagami T."/>
            <person name="Toyoda A."/>
            <person name="Takaki Y."/>
            <person name="Nishi S."/>
            <person name="Hori S."/>
            <person name="Arai W."/>
            <person name="Tsubouchi T."/>
            <person name="Morono Y."/>
            <person name="Uchiyama I."/>
            <person name="Ito T."/>
            <person name="Fujiyama A."/>
            <person name="Inagaki F."/>
            <person name="Takami H."/>
        </authorList>
    </citation>
    <scope>NUCLEOTIDE SEQUENCE</scope>
    <source>
        <strain evidence="1">Expedition CK06-06</strain>
    </source>
</reference>